<protein>
    <submittedName>
        <fullName evidence="1">Uncharacterized protein</fullName>
    </submittedName>
</protein>
<dbReference type="EMBL" id="CAJPWZ010002447">
    <property type="protein sequence ID" value="CAG2238509.1"/>
    <property type="molecule type" value="Genomic_DNA"/>
</dbReference>
<accession>A0A8S3TZQ3</accession>
<dbReference type="AlphaFoldDB" id="A0A8S3TZQ3"/>
<dbReference type="Proteomes" id="UP000683360">
    <property type="component" value="Unassembled WGS sequence"/>
</dbReference>
<evidence type="ECO:0000313" key="1">
    <source>
        <dbReference type="EMBL" id="CAG2238509.1"/>
    </source>
</evidence>
<evidence type="ECO:0000313" key="2">
    <source>
        <dbReference type="Proteomes" id="UP000683360"/>
    </source>
</evidence>
<proteinExistence type="predicted"/>
<reference evidence="1" key="1">
    <citation type="submission" date="2021-03" db="EMBL/GenBank/DDBJ databases">
        <authorList>
            <person name="Bekaert M."/>
        </authorList>
    </citation>
    <scope>NUCLEOTIDE SEQUENCE</scope>
</reference>
<organism evidence="1 2">
    <name type="scientific">Mytilus edulis</name>
    <name type="common">Blue mussel</name>
    <dbReference type="NCBI Taxonomy" id="6550"/>
    <lineage>
        <taxon>Eukaryota</taxon>
        <taxon>Metazoa</taxon>
        <taxon>Spiralia</taxon>
        <taxon>Lophotrochozoa</taxon>
        <taxon>Mollusca</taxon>
        <taxon>Bivalvia</taxon>
        <taxon>Autobranchia</taxon>
        <taxon>Pteriomorphia</taxon>
        <taxon>Mytilida</taxon>
        <taxon>Mytiloidea</taxon>
        <taxon>Mytilidae</taxon>
        <taxon>Mytilinae</taxon>
        <taxon>Mytilus</taxon>
    </lineage>
</organism>
<name>A0A8S3TZQ3_MYTED</name>
<keyword evidence="2" id="KW-1185">Reference proteome</keyword>
<gene>
    <name evidence="1" type="ORF">MEDL_50917</name>
</gene>
<comment type="caution">
    <text evidence="1">The sequence shown here is derived from an EMBL/GenBank/DDBJ whole genome shotgun (WGS) entry which is preliminary data.</text>
</comment>
<sequence>MDTDNVNLGNKILYTLRTLQMSLLVIDSKENLIPGKTLLASWLYKYGKYNDCLQVTSAGLDNLDLCMFLNEERIMKADLFEKMLLCARDVTEFYHLSSNDIIYPIESSLVMKELSEILGARTTSLLSITNWIVHFCPITYSYMLRNLCYFELCDANRCEYAYAKMNTMCTTYCGNDSHRHMVTNFFVKLICNSIRHNITFDSRNILILLNHI</sequence>